<dbReference type="Gene3D" id="2.160.20.10">
    <property type="entry name" value="Single-stranded right-handed beta-helix, Pectin lyase-like"/>
    <property type="match status" value="2"/>
</dbReference>
<keyword evidence="1" id="KW-0732">Signal</keyword>
<proteinExistence type="predicted"/>
<dbReference type="PANTHER" id="PTHR36453">
    <property type="entry name" value="SECRETED PROTEIN-RELATED"/>
    <property type="match status" value="1"/>
</dbReference>
<evidence type="ECO:0000256" key="1">
    <source>
        <dbReference type="SAM" id="SignalP"/>
    </source>
</evidence>
<gene>
    <name evidence="2" type="ORF">SAMN04488090_2413</name>
</gene>
<dbReference type="AlphaFoldDB" id="A0A1G9Q0D4"/>
<evidence type="ECO:0000313" key="2">
    <source>
        <dbReference type="EMBL" id="SDM04528.1"/>
    </source>
</evidence>
<dbReference type="InterPro" id="IPR012334">
    <property type="entry name" value="Pectin_lyas_fold"/>
</dbReference>
<protein>
    <submittedName>
        <fullName evidence="2">Uncharacterized protein</fullName>
    </submittedName>
</protein>
<dbReference type="OrthoDB" id="9808066at2"/>
<reference evidence="2 3" key="1">
    <citation type="submission" date="2016-10" db="EMBL/GenBank/DDBJ databases">
        <authorList>
            <person name="de Groot N.N."/>
        </authorList>
    </citation>
    <scope>NUCLEOTIDE SEQUENCE [LARGE SCALE GENOMIC DNA]</scope>
    <source>
        <strain evidence="2 3">DSM 21668</strain>
    </source>
</reference>
<accession>A0A1G9Q0D4</accession>
<dbReference type="Proteomes" id="UP000198901">
    <property type="component" value="Unassembled WGS sequence"/>
</dbReference>
<dbReference type="STRING" id="563176.SAMN04488090_2413"/>
<organism evidence="2 3">
    <name type="scientific">Siphonobacter aquaeclarae</name>
    <dbReference type="NCBI Taxonomy" id="563176"/>
    <lineage>
        <taxon>Bacteria</taxon>
        <taxon>Pseudomonadati</taxon>
        <taxon>Bacteroidota</taxon>
        <taxon>Cytophagia</taxon>
        <taxon>Cytophagales</taxon>
        <taxon>Cytophagaceae</taxon>
        <taxon>Siphonobacter</taxon>
    </lineage>
</organism>
<dbReference type="SMART" id="SM00710">
    <property type="entry name" value="PbH1"/>
    <property type="match status" value="3"/>
</dbReference>
<dbReference type="InterPro" id="IPR006626">
    <property type="entry name" value="PbH1"/>
</dbReference>
<sequence length="772" mass="85447">MYKLICCLLLAGLTAGAQSVVRTVSPSGNDANPGTPGRPMKTLAAALQKKGGDVVIQLREGTYYLPETVEIRAGQFSSLTIRPYEKENVTLSAGRLLTLRWKPFRDGIFQAELPDDVPFERLYVDERSEPLARYPNEDPQARVFGGTAADALAPERVARWQHPAGGYVHGLHAGEWGGFHYRITGKDEKGGLQLDGGWQNNRPAPLHKQHRMVENIFEELDAPGEWFADRQKRILYYFPRKGTPPATVVVSRLKNTLELKGTPARPLRNVAVEGIRFAHNERTFMETKEPLLRSDWTIYRGGVVTLEGTENCRISRCEFAAVGGNAVFLSKYNRNDTIRSCHIHHTGASAIAFVGDSAAVRSPLFRYEHSQPYAALDRTPGPKSNAYPKGCVAFDNLIHHVGQMEKQATGVQIEMAEGIVVSHNTIYHTPRAGINIGDGAWGGHILEHNDVFETVLETGDHGAFNSWGRDRYWSPNRRYMDSLAAAHPELILLDAQHQTVIRYNRFRCDHGWDVDLDDGSSNYYIHHNVCLNGGLKLREGFYRKVENNVLVNNSFHPHVWFRNSGDRFERNIVMKPYFPIQVDDWGPHIDFNLFPDTSALAAARQSGTDAHSAAGDPQFVAAATGDYRVKDTSPALALGFRNFPMDDFGVVSADLKKMAAKPAIPQPISMQSLASRSARAAFLGGKVKNVEGLGERSAYGLPDETGVIVVETGGLLATSGILAKDVIRSADGQPVKTCADLLNVYQASNWKGHIGVDIIRNQQPLKLTLQLK</sequence>
<dbReference type="EMBL" id="FNGS01000004">
    <property type="protein sequence ID" value="SDM04528.1"/>
    <property type="molecule type" value="Genomic_DNA"/>
</dbReference>
<dbReference type="InterPro" id="IPR011050">
    <property type="entry name" value="Pectin_lyase_fold/virulence"/>
</dbReference>
<feature type="chain" id="PRO_5011592225" evidence="1">
    <location>
        <begin position="18"/>
        <end position="772"/>
    </location>
</feature>
<feature type="signal peptide" evidence="1">
    <location>
        <begin position="1"/>
        <end position="17"/>
    </location>
</feature>
<dbReference type="PANTHER" id="PTHR36453:SF1">
    <property type="entry name" value="RIGHT HANDED BETA HELIX DOMAIN-CONTAINING PROTEIN"/>
    <property type="match status" value="1"/>
</dbReference>
<dbReference type="Gene3D" id="2.30.42.10">
    <property type="match status" value="1"/>
</dbReference>
<dbReference type="RefSeq" id="WP_093202208.1">
    <property type="nucleotide sequence ID" value="NZ_FNGS01000004.1"/>
</dbReference>
<dbReference type="SUPFAM" id="SSF50156">
    <property type="entry name" value="PDZ domain-like"/>
    <property type="match status" value="1"/>
</dbReference>
<name>A0A1G9Q0D4_9BACT</name>
<dbReference type="InterPro" id="IPR036034">
    <property type="entry name" value="PDZ_sf"/>
</dbReference>
<keyword evidence="3" id="KW-1185">Reference proteome</keyword>
<evidence type="ECO:0000313" key="3">
    <source>
        <dbReference type="Proteomes" id="UP000198901"/>
    </source>
</evidence>
<dbReference type="SUPFAM" id="SSF51126">
    <property type="entry name" value="Pectin lyase-like"/>
    <property type="match status" value="1"/>
</dbReference>